<name>A0A5P8E822_9BACT</name>
<reference evidence="2 3" key="1">
    <citation type="submission" date="2018-11" db="EMBL/GenBank/DDBJ databases">
        <authorList>
            <person name="Na S.W."/>
            <person name="Baik M."/>
        </authorList>
    </citation>
    <scope>NUCLEOTIDE SEQUENCE [LARGE SCALE GENOMIC DNA]</scope>
    <source>
        <strain evidence="2 3">E39</strain>
    </source>
</reference>
<evidence type="ECO:0000313" key="2">
    <source>
        <dbReference type="EMBL" id="QFQ13092.1"/>
    </source>
</evidence>
<sequence>MIMAKVKSVRTIKVSKENKARLAKLFGCTERMVYKALCFESQTLLARKIQHVARQEMGGWVEAAVPEDEIFYDTMDSGERFMRQYFNNGAVLEVSLTTGEGVVRFKGSPRHRYEEVLVRDIPTIQNYARNLK</sequence>
<dbReference type="EMBL" id="CP033459">
    <property type="protein sequence ID" value="QFQ13092.1"/>
    <property type="molecule type" value="Genomic_DNA"/>
</dbReference>
<keyword evidence="3" id="KW-1185">Reference proteome</keyword>
<dbReference type="AlphaFoldDB" id="A0A5P8E822"/>
<protein>
    <submittedName>
        <fullName evidence="2">Uncharacterized protein</fullName>
    </submittedName>
</protein>
<gene>
    <name evidence="1" type="ORF">C7Y71_000020</name>
    <name evidence="2" type="ORF">C7Y71_008715</name>
</gene>
<dbReference type="KEGG" id="alq:C7Y71_000020"/>
<dbReference type="EMBL" id="CP033459">
    <property type="protein sequence ID" value="QFQ11546.1"/>
    <property type="molecule type" value="Genomic_DNA"/>
</dbReference>
<evidence type="ECO:0000313" key="1">
    <source>
        <dbReference type="EMBL" id="QFQ11546.1"/>
    </source>
</evidence>
<accession>A0A5P8E822</accession>
<dbReference type="Proteomes" id="UP000249375">
    <property type="component" value="Chromosome"/>
</dbReference>
<evidence type="ECO:0000313" key="3">
    <source>
        <dbReference type="Proteomes" id="UP000249375"/>
    </source>
</evidence>
<dbReference type="KEGG" id="alq:C7Y71_008715"/>
<proteinExistence type="predicted"/>
<organism evidence="2 3">
    <name type="scientific">Pseudoprevotella muciniphila</name>
    <dbReference type="NCBI Taxonomy" id="2133944"/>
    <lineage>
        <taxon>Bacteria</taxon>
        <taxon>Pseudomonadati</taxon>
        <taxon>Bacteroidota</taxon>
        <taxon>Bacteroidia</taxon>
        <taxon>Bacteroidales</taxon>
        <taxon>Prevotellaceae</taxon>
        <taxon>Pseudoprevotella</taxon>
    </lineage>
</organism>